<evidence type="ECO:0000256" key="17">
    <source>
        <dbReference type="ARBA" id="ARBA00081896"/>
    </source>
</evidence>
<comment type="catalytic activity">
    <reaction evidence="8">
        <text>a beta-D-galactosyl-(1&lt;-&gt;1')-N-acylsphing-4-enine + H2O = an N-acylsphing-4-enine + D-galactose</text>
        <dbReference type="Rhea" id="RHEA:14297"/>
        <dbReference type="ChEBI" id="CHEBI:4139"/>
        <dbReference type="ChEBI" id="CHEBI:15377"/>
        <dbReference type="ChEBI" id="CHEBI:18390"/>
        <dbReference type="ChEBI" id="CHEBI:52639"/>
        <dbReference type="EC" id="3.2.1.46"/>
    </reaction>
    <physiologicalReaction direction="left-to-right" evidence="8">
        <dbReference type="Rhea" id="RHEA:14298"/>
    </physiologicalReaction>
</comment>
<evidence type="ECO:0000313" key="20">
    <source>
        <dbReference type="EMBL" id="ERL83309.1"/>
    </source>
</evidence>
<evidence type="ECO:0000256" key="16">
    <source>
        <dbReference type="ARBA" id="ARBA00079026"/>
    </source>
</evidence>
<evidence type="ECO:0000256" key="5">
    <source>
        <dbReference type="ARBA" id="ARBA00022801"/>
    </source>
</evidence>
<evidence type="ECO:0000256" key="7">
    <source>
        <dbReference type="ARBA" id="ARBA00023295"/>
    </source>
</evidence>
<evidence type="ECO:0000256" key="8">
    <source>
        <dbReference type="ARBA" id="ARBA00033698"/>
    </source>
</evidence>
<comment type="catalytic activity">
    <reaction evidence="10">
        <text>beta-D-galactosyl-(1&lt;-&gt;1')-N-octadecanoylsphing-4-enine + H2O = N-octadecanoylsphing-4-enine + D-galactose</text>
        <dbReference type="Rhea" id="RHEA:59292"/>
        <dbReference type="ChEBI" id="CHEBI:4139"/>
        <dbReference type="ChEBI" id="CHEBI:15377"/>
        <dbReference type="ChEBI" id="CHEBI:72961"/>
        <dbReference type="ChEBI" id="CHEBI:84720"/>
    </reaction>
    <physiologicalReaction direction="left-to-right" evidence="10">
        <dbReference type="Rhea" id="RHEA:59293"/>
    </physiologicalReaction>
</comment>
<comment type="similarity">
    <text evidence="14">Belongs to the glycosyl hydrolase 1 family. Klotho subfamily.</text>
</comment>
<dbReference type="GO" id="GO:0016052">
    <property type="term" value="P:carbohydrate catabolic process"/>
    <property type="evidence" value="ECO:0007669"/>
    <property type="project" value="UniProtKB-ARBA"/>
</dbReference>
<dbReference type="InterPro" id="IPR017853">
    <property type="entry name" value="GH"/>
</dbReference>
<dbReference type="PANTHER" id="PTHR10353">
    <property type="entry name" value="GLYCOSYL HYDROLASE"/>
    <property type="match status" value="1"/>
</dbReference>
<evidence type="ECO:0000256" key="10">
    <source>
        <dbReference type="ARBA" id="ARBA00050809"/>
    </source>
</evidence>
<evidence type="ECO:0000256" key="12">
    <source>
        <dbReference type="ARBA" id="ARBA00051666"/>
    </source>
</evidence>
<evidence type="ECO:0000256" key="14">
    <source>
        <dbReference type="ARBA" id="ARBA00060858"/>
    </source>
</evidence>
<evidence type="ECO:0000256" key="11">
    <source>
        <dbReference type="ARBA" id="ARBA00051414"/>
    </source>
</evidence>
<dbReference type="Gene3D" id="3.20.20.80">
    <property type="entry name" value="Glycosidases"/>
    <property type="match status" value="4"/>
</dbReference>
<evidence type="ECO:0000256" key="2">
    <source>
        <dbReference type="ARBA" id="ARBA00011738"/>
    </source>
</evidence>
<protein>
    <recommendedName>
        <fullName evidence="15">Cytosolic beta-glucosidase</fullName>
        <ecNumber evidence="4">3.2.1.21</ecNumber>
        <ecNumber evidence="3">3.2.1.46</ecNumber>
    </recommendedName>
    <alternativeName>
        <fullName evidence="16">Cytosolic galactosylceramidase</fullName>
    </alternativeName>
    <alternativeName>
        <fullName evidence="18">Cytosolic glucosylceramidase</fullName>
    </alternativeName>
    <alternativeName>
        <fullName evidence="17">Cytosolic glycosylceramidase</fullName>
    </alternativeName>
</protein>
<keyword evidence="19" id="KW-0732">Signal</keyword>
<evidence type="ECO:0000256" key="15">
    <source>
        <dbReference type="ARBA" id="ARBA00068094"/>
    </source>
</evidence>
<dbReference type="InterPro" id="IPR033132">
    <property type="entry name" value="GH_1_N_CS"/>
</dbReference>
<dbReference type="OrthoDB" id="65569at2759"/>
<evidence type="ECO:0000256" key="1">
    <source>
        <dbReference type="ARBA" id="ARBA00000448"/>
    </source>
</evidence>
<dbReference type="Pfam" id="PF00232">
    <property type="entry name" value="Glyco_hydro_1"/>
    <property type="match status" value="3"/>
</dbReference>
<evidence type="ECO:0000256" key="19">
    <source>
        <dbReference type="SAM" id="SignalP"/>
    </source>
</evidence>
<dbReference type="PRINTS" id="PR00131">
    <property type="entry name" value="GLHYDRLASE1"/>
</dbReference>
<dbReference type="SUPFAM" id="SSF51445">
    <property type="entry name" value="(Trans)glycosidases"/>
    <property type="match status" value="3"/>
</dbReference>
<comment type="catalytic activity">
    <reaction evidence="1">
        <text>Hydrolysis of terminal, non-reducing beta-D-glucosyl residues with release of beta-D-glucose.</text>
        <dbReference type="EC" id="3.2.1.21"/>
    </reaction>
</comment>
<comment type="catalytic activity">
    <reaction evidence="11">
        <text>a beta-D-xylosyl-(1&lt;-&gt;1')-N-acylsphing-4-enine + cholesterol = cholesteryl 3-beta-D-xyloside + an N-acylsphing-4-enine</text>
        <dbReference type="Rhea" id="RHEA:70239"/>
        <dbReference type="ChEBI" id="CHEBI:16113"/>
        <dbReference type="ChEBI" id="CHEBI:52639"/>
        <dbReference type="ChEBI" id="CHEBI:189067"/>
        <dbReference type="ChEBI" id="CHEBI:189068"/>
    </reaction>
    <physiologicalReaction direction="left-to-right" evidence="11">
        <dbReference type="Rhea" id="RHEA:70240"/>
    </physiologicalReaction>
    <physiologicalReaction direction="right-to-left" evidence="11">
        <dbReference type="Rhea" id="RHEA:70241"/>
    </physiologicalReaction>
</comment>
<comment type="subunit">
    <text evidence="2">Homodimer.</text>
</comment>
<dbReference type="PANTHER" id="PTHR10353:SF36">
    <property type="entry name" value="LP05116P"/>
    <property type="match status" value="1"/>
</dbReference>
<keyword evidence="6" id="KW-0325">Glycoprotein</keyword>
<dbReference type="Proteomes" id="UP000030742">
    <property type="component" value="Unassembled WGS sequence"/>
</dbReference>
<keyword evidence="5" id="KW-0378">Hydrolase</keyword>
<accession>U4TPG5</accession>
<evidence type="ECO:0000256" key="6">
    <source>
        <dbReference type="ARBA" id="ARBA00023180"/>
    </source>
</evidence>
<organism evidence="20 21">
    <name type="scientific">Dendroctonus ponderosae</name>
    <name type="common">Mountain pine beetle</name>
    <dbReference type="NCBI Taxonomy" id="77166"/>
    <lineage>
        <taxon>Eukaryota</taxon>
        <taxon>Metazoa</taxon>
        <taxon>Ecdysozoa</taxon>
        <taxon>Arthropoda</taxon>
        <taxon>Hexapoda</taxon>
        <taxon>Insecta</taxon>
        <taxon>Pterygota</taxon>
        <taxon>Neoptera</taxon>
        <taxon>Endopterygota</taxon>
        <taxon>Coleoptera</taxon>
        <taxon>Polyphaga</taxon>
        <taxon>Cucujiformia</taxon>
        <taxon>Curculionidae</taxon>
        <taxon>Scolytinae</taxon>
        <taxon>Dendroctonus</taxon>
    </lineage>
</organism>
<gene>
    <name evidence="20" type="ORF">D910_00193</name>
</gene>
<dbReference type="GO" id="GO:0004336">
    <property type="term" value="F:galactosylceramidase activity"/>
    <property type="evidence" value="ECO:0007669"/>
    <property type="project" value="UniProtKB-EC"/>
</dbReference>
<dbReference type="GO" id="GO:0008422">
    <property type="term" value="F:beta-glucosidase activity"/>
    <property type="evidence" value="ECO:0007669"/>
    <property type="project" value="UniProtKB-EC"/>
</dbReference>
<evidence type="ECO:0000256" key="13">
    <source>
        <dbReference type="ARBA" id="ARBA00052085"/>
    </source>
</evidence>
<sequence length="1369" mass="156175">MSVIGFLFVLFLAISAAAEKQFPDGFKFGAATAAYQIEGGWDEDGKGLSIWDNFVHEAGNIVDDSTGDVACDSYHKYREDVAILKDLGVDIYRFSIAWSRIMPNGTPNEINQAGIDYYLNLIAELLLHDIEPIVTLYHWDLPQYLENLGGWLNPQIADYFGDYARVVFEHFGPYVKYWITLNEPLATCLSGYGGDSLAPAKGLVGDGTYQCAYNTIKAHAKAYRIYEKEFKQEQGGKVASNIPSPMFYSKTDSIEDIEARERAFEFNVGLYAHAIYRGNWPQIVIDRVANRSKLEGYSFSRLPQFTQEEIDYINGTFDYLTLNSYFSTIVEHTEEAPIGTPSIYSDQSTLSSSDPSWPTSASSWLVSDPPGIRYLLNYIQEKYNPGEIVITENGWSTVPGILNDEDRVTYLKGYLSNILDAVVEDGINVTGYTLWSLLDNFEWSQGYTQRFGIVDVDFESPNRTRTASADEVIINTKPLPEGFTLGVATAAFQIEGAWDEGGKEKIENGANGDVACDSYHKWEEDVQLLKDLGVNHYRLSISWARILPDGLANNYTINQEGVQYYRKLFEALLENGITPYVTMYHWDLPIPLQELGGWLNPIIADHFANYARICYQLYGDIIKNWITLNEPHTYCVLGYGSGYHAPGYVLPATGIYQCAYTRRVTIVIDSSWMEPITDTEKNVEAVQRMFDFSVGLYAHPIYVGNWPERVINIVDARSTLEGYSSSRLPSFTDEEIEYIKGTFDFFCLNSYSTYLIEHINNWDEMIDPNGASFDLDAGVSYSFDPSWPSDVNWVSRVPQGFRKILNYVYNTFGQPEIVVTENGWAQNLTTVGLDDQDRITYLKQYLSALLDAVYEDGVNVTGYTAWSILDNLEWAHGYEQKLGLVEVDFSSPERTRTPRASYYWYQTMAMYSRTVIFSCFQINVKMMKILGIIWCTFVLGWMHTYPDKTLNRDSGDVACDSYHKWNEDLELLKVLGVNHYRLSISWSRILPNGWANINTINEEGVKYYRNLLEALIEAGITPYVTLYHWDLPITLHQFGGWQNPIIADHFAAYARICFELFGDIVKNWITLNEPHSYCFLGYGTGYHAPGYALPSEGVYKCAYTSVLAHAKAWHIYDEEFRATQKGRVSIVIDSPWFEPLTDTEQDREAVQRELNFFFGLYANPIYNGNWPEQVIRIVDARSELEGYSYSRLPKFTEEEIQYIKGTSDFFSVNTYSAYLAHHQHRVVNSVDPAWASDVEWVHKVPAGFRKLLNYIHNTFGQPEIVVTENGWAQNVTTAGTADQDRITYLSEYLSALLEAIYEDGVNVSAYTVWSLMDNLEWANGYQQKLGLVEVDFSDPERTRTAKDSYFWYQMVTKNRCLYSDASLCI</sequence>
<dbReference type="EC" id="3.2.1.21" evidence="4"/>
<dbReference type="PROSITE" id="PS00653">
    <property type="entry name" value="GLYCOSYL_HYDROL_F1_2"/>
    <property type="match status" value="1"/>
</dbReference>
<evidence type="ECO:0000256" key="9">
    <source>
        <dbReference type="ARBA" id="ARBA00048813"/>
    </source>
</evidence>
<feature type="signal peptide" evidence="19">
    <location>
        <begin position="1"/>
        <end position="18"/>
    </location>
</feature>
<feature type="chain" id="PRO_5004655642" description="Cytosolic beta-glucosidase" evidence="19">
    <location>
        <begin position="19"/>
        <end position="1369"/>
    </location>
</feature>
<comment type="catalytic activity">
    <reaction evidence="12">
        <text>beta-D-glucosyl-(1&lt;-&gt;1)-N-octadecanoylsphing-4-enine + H2O = N-octadecanoylsphing-4-enine + D-glucose</text>
        <dbReference type="Rhea" id="RHEA:59284"/>
        <dbReference type="ChEBI" id="CHEBI:4167"/>
        <dbReference type="ChEBI" id="CHEBI:15377"/>
        <dbReference type="ChEBI" id="CHEBI:72961"/>
        <dbReference type="ChEBI" id="CHEBI:84719"/>
    </reaction>
    <physiologicalReaction direction="left-to-right" evidence="12">
        <dbReference type="Rhea" id="RHEA:59285"/>
    </physiologicalReaction>
</comment>
<comment type="catalytic activity">
    <reaction evidence="13">
        <text>beta-D-glucosyl-(1&lt;-&gt;1)-sphing-4-enine + H2O = sphing-4-enine + D-glucose</text>
        <dbReference type="Rhea" id="RHEA:59288"/>
        <dbReference type="ChEBI" id="CHEBI:4167"/>
        <dbReference type="ChEBI" id="CHEBI:15377"/>
        <dbReference type="ChEBI" id="CHEBI:57756"/>
        <dbReference type="ChEBI" id="CHEBI:83992"/>
    </reaction>
    <physiologicalReaction direction="left-to-right" evidence="13">
        <dbReference type="Rhea" id="RHEA:59289"/>
    </physiologicalReaction>
</comment>
<evidence type="ECO:0000256" key="4">
    <source>
        <dbReference type="ARBA" id="ARBA00012744"/>
    </source>
</evidence>
<dbReference type="EC" id="3.2.1.46" evidence="3"/>
<evidence type="ECO:0000313" key="21">
    <source>
        <dbReference type="Proteomes" id="UP000030742"/>
    </source>
</evidence>
<reference evidence="20 21" key="1">
    <citation type="journal article" date="2013" name="Genome Biol.">
        <title>Draft genome of the mountain pine beetle, Dendroctonus ponderosae Hopkins, a major forest pest.</title>
        <authorList>
            <person name="Keeling C.I."/>
            <person name="Yuen M.M."/>
            <person name="Liao N.Y."/>
            <person name="Docking T.R."/>
            <person name="Chan S.K."/>
            <person name="Taylor G.A."/>
            <person name="Palmquist D.L."/>
            <person name="Jackman S.D."/>
            <person name="Nguyen A."/>
            <person name="Li M."/>
            <person name="Henderson H."/>
            <person name="Janes J.K."/>
            <person name="Zhao Y."/>
            <person name="Pandoh P."/>
            <person name="Moore R."/>
            <person name="Sperling F.A."/>
            <person name="Huber D.P."/>
            <person name="Birol I."/>
            <person name="Jones S.J."/>
            <person name="Bohlmann J."/>
        </authorList>
    </citation>
    <scope>NUCLEOTIDE SEQUENCE</scope>
</reference>
<comment type="catalytic activity">
    <reaction evidence="9">
        <text>beta-D-galactosyl-(1&lt;-&gt;1)-sphing-4-enine + H2O = sphing-4-enine + D-galactose</text>
        <dbReference type="Rhea" id="RHEA:43908"/>
        <dbReference type="ChEBI" id="CHEBI:4139"/>
        <dbReference type="ChEBI" id="CHEBI:15377"/>
        <dbReference type="ChEBI" id="CHEBI:57756"/>
        <dbReference type="ChEBI" id="CHEBI:57934"/>
    </reaction>
    <physiologicalReaction direction="left-to-right" evidence="9">
        <dbReference type="Rhea" id="RHEA:43909"/>
    </physiologicalReaction>
</comment>
<dbReference type="FunFam" id="3.20.20.80:FF:000011">
    <property type="entry name" value="Cytosolic beta-glucosidase"/>
    <property type="match status" value="1"/>
</dbReference>
<evidence type="ECO:0000256" key="18">
    <source>
        <dbReference type="ARBA" id="ARBA00083229"/>
    </source>
</evidence>
<keyword evidence="7" id="KW-0326">Glycosidase</keyword>
<evidence type="ECO:0000256" key="3">
    <source>
        <dbReference type="ARBA" id="ARBA00012657"/>
    </source>
</evidence>
<proteinExistence type="inferred from homology"/>
<dbReference type="EMBL" id="KB629970">
    <property type="protein sequence ID" value="ERL83309.1"/>
    <property type="molecule type" value="Genomic_DNA"/>
</dbReference>
<name>U4TPG5_DENPD</name>
<dbReference type="FunFam" id="3.20.20.80:FF:000013">
    <property type="entry name" value="lactase-phlorizin hydrolase"/>
    <property type="match status" value="1"/>
</dbReference>
<dbReference type="InterPro" id="IPR001360">
    <property type="entry name" value="Glyco_hydro_1"/>
</dbReference>